<feature type="non-terminal residue" evidence="3">
    <location>
        <position position="319"/>
    </location>
</feature>
<evidence type="ECO:0000313" key="3">
    <source>
        <dbReference type="EMBL" id="SVC48949.1"/>
    </source>
</evidence>
<dbReference type="AlphaFoldDB" id="A0A382MJB8"/>
<dbReference type="InterPro" id="IPR017896">
    <property type="entry name" value="4Fe4S_Fe-S-bd"/>
</dbReference>
<protein>
    <recommendedName>
        <fullName evidence="2">4Fe-4S ferredoxin-type domain-containing protein</fullName>
    </recommendedName>
</protein>
<dbReference type="PROSITE" id="PS51379">
    <property type="entry name" value="4FE4S_FER_2"/>
    <property type="match status" value="1"/>
</dbReference>
<reference evidence="3" key="1">
    <citation type="submission" date="2018-05" db="EMBL/GenBank/DDBJ databases">
        <authorList>
            <person name="Lanie J.A."/>
            <person name="Ng W.-L."/>
            <person name="Kazmierczak K.M."/>
            <person name="Andrzejewski T.M."/>
            <person name="Davidsen T.M."/>
            <person name="Wayne K.J."/>
            <person name="Tettelin H."/>
            <person name="Glass J.I."/>
            <person name="Rusch D."/>
            <person name="Podicherti R."/>
            <person name="Tsui H.-C.T."/>
            <person name="Winkler M.E."/>
        </authorList>
    </citation>
    <scope>NUCLEOTIDE SEQUENCE</scope>
</reference>
<name>A0A382MJB8_9ZZZZ</name>
<proteinExistence type="predicted"/>
<organism evidence="3">
    <name type="scientific">marine metagenome</name>
    <dbReference type="NCBI Taxonomy" id="408172"/>
    <lineage>
        <taxon>unclassified sequences</taxon>
        <taxon>metagenomes</taxon>
        <taxon>ecological metagenomes</taxon>
    </lineage>
</organism>
<dbReference type="PANTHER" id="PTHR42827:SF1">
    <property type="entry name" value="IRON-SULFUR CLUSTER-BINDING PROTEIN"/>
    <property type="match status" value="1"/>
</dbReference>
<evidence type="ECO:0000259" key="2">
    <source>
        <dbReference type="PROSITE" id="PS51379"/>
    </source>
</evidence>
<dbReference type="SUPFAM" id="SSF54862">
    <property type="entry name" value="4Fe-4S ferredoxins"/>
    <property type="match status" value="1"/>
</dbReference>
<feature type="domain" description="4Fe-4S ferredoxin-type" evidence="2">
    <location>
        <begin position="247"/>
        <end position="275"/>
    </location>
</feature>
<dbReference type="EMBL" id="UINC01094045">
    <property type="protein sequence ID" value="SVC48949.1"/>
    <property type="molecule type" value="Genomic_DNA"/>
</dbReference>
<accession>A0A382MJB8</accession>
<feature type="region of interest" description="Disordered" evidence="1">
    <location>
        <begin position="1"/>
        <end position="54"/>
    </location>
</feature>
<sequence length="319" mass="35135">MPKKQNKSFEPSSEQQALLPEVSGNTLNGVGEKSLRRPTPVYWHKPDTIPHGPAQSWMTEKFNAVPDFRKVYAAPDARGPRKLNAVADEQTTDLAENWSRIAKTIVLENEGDLVGITALREEWVFEGFDLDKEFPWLIVIGVAMDFDEFAAAPSSDTDTRSALEVADKYNQGARCAAQLSNWVRDHGFNAKPHVGPWAGSITLTPAAIEAGFGELGDHGNIINDQYGSCFRLAAVSTDLPLVADKPKKFGVDDYCMHCEACNHACPAGAISTEKQWVRGVEKYYVDFDKCLPYFNETHGCGICLGVCPWSRPGVAEKLV</sequence>
<dbReference type="PROSITE" id="PS00198">
    <property type="entry name" value="4FE4S_FER_1"/>
    <property type="match status" value="1"/>
</dbReference>
<gene>
    <name evidence="3" type="ORF">METZ01_LOCUS301803</name>
</gene>
<evidence type="ECO:0000256" key="1">
    <source>
        <dbReference type="SAM" id="MobiDB-lite"/>
    </source>
</evidence>
<dbReference type="Gene3D" id="3.30.70.20">
    <property type="match status" value="1"/>
</dbReference>
<dbReference type="Pfam" id="PF12838">
    <property type="entry name" value="Fer4_7"/>
    <property type="match status" value="1"/>
</dbReference>
<dbReference type="PANTHER" id="PTHR42827">
    <property type="entry name" value="IRON-SULFUR CLUSTER-BINDING PROTEIN-RELATED"/>
    <property type="match status" value="1"/>
</dbReference>
<dbReference type="InterPro" id="IPR017900">
    <property type="entry name" value="4Fe4S_Fe_S_CS"/>
</dbReference>